<dbReference type="PROSITE" id="PS51257">
    <property type="entry name" value="PROKAR_LIPOPROTEIN"/>
    <property type="match status" value="1"/>
</dbReference>
<proteinExistence type="predicted"/>
<dbReference type="PANTHER" id="PTHR35889:SF3">
    <property type="entry name" value="F-BOX DOMAIN-CONTAINING PROTEIN"/>
    <property type="match status" value="1"/>
</dbReference>
<name>A0A8E6EXS4_9BACT</name>
<dbReference type="InterPro" id="IPR011444">
    <property type="entry name" value="DUF1549"/>
</dbReference>
<dbReference type="EMBL" id="CP074694">
    <property type="protein sequence ID" value="QVL31601.1"/>
    <property type="molecule type" value="Genomic_DNA"/>
</dbReference>
<feature type="domain" description="BIG2" evidence="2">
    <location>
        <begin position="19"/>
        <end position="96"/>
    </location>
</feature>
<dbReference type="KEGG" id="tsph:KIH39_22585"/>
<reference evidence="3" key="1">
    <citation type="submission" date="2021-05" db="EMBL/GenBank/DDBJ databases">
        <title>Complete genome sequence of the cellulolytic planctomycete Telmatocola sphagniphila SP2T and characterization of the first cellulase from planctomycetes.</title>
        <authorList>
            <person name="Rakitin A.L."/>
            <person name="Beletsky A.V."/>
            <person name="Naumoff D.G."/>
            <person name="Kulichevskaya I.S."/>
            <person name="Mardanov A.V."/>
            <person name="Ravin N.V."/>
            <person name="Dedysh S.N."/>
        </authorList>
    </citation>
    <scope>NUCLEOTIDE SEQUENCE</scope>
    <source>
        <strain evidence="3">SP2T</strain>
    </source>
</reference>
<dbReference type="InterPro" id="IPR003343">
    <property type="entry name" value="Big_2"/>
</dbReference>
<feature type="signal peptide" evidence="1">
    <location>
        <begin position="1"/>
        <end position="21"/>
    </location>
</feature>
<gene>
    <name evidence="3" type="ORF">KIH39_22585</name>
</gene>
<dbReference type="SMART" id="SM00635">
    <property type="entry name" value="BID_2"/>
    <property type="match status" value="2"/>
</dbReference>
<dbReference type="SUPFAM" id="SSF49373">
    <property type="entry name" value="Invasin/intimin cell-adhesion fragments"/>
    <property type="match status" value="2"/>
</dbReference>
<dbReference type="Pfam" id="PF07583">
    <property type="entry name" value="PSCyt2"/>
    <property type="match status" value="1"/>
</dbReference>
<evidence type="ECO:0000313" key="3">
    <source>
        <dbReference type="EMBL" id="QVL31601.1"/>
    </source>
</evidence>
<feature type="domain" description="BIG2" evidence="2">
    <location>
        <begin position="214"/>
        <end position="296"/>
    </location>
</feature>
<protein>
    <submittedName>
        <fullName evidence="3">DUF1549 domain-containing protein</fullName>
    </submittedName>
</protein>
<keyword evidence="4" id="KW-1185">Reference proteome</keyword>
<dbReference type="InterPro" id="IPR008964">
    <property type="entry name" value="Invasin/intimin_cell_adhesion"/>
</dbReference>
<dbReference type="Pfam" id="PF07587">
    <property type="entry name" value="PSD1"/>
    <property type="match status" value="1"/>
</dbReference>
<dbReference type="Proteomes" id="UP000676194">
    <property type="component" value="Chromosome"/>
</dbReference>
<accession>A0A8E6EXS4</accession>
<feature type="chain" id="PRO_5033992078" evidence="1">
    <location>
        <begin position="22"/>
        <end position="800"/>
    </location>
</feature>
<dbReference type="RefSeq" id="WP_213495657.1">
    <property type="nucleotide sequence ID" value="NZ_CP074694.1"/>
</dbReference>
<dbReference type="AlphaFoldDB" id="A0A8E6EXS4"/>
<dbReference type="InterPro" id="IPR022655">
    <property type="entry name" value="DUF1553"/>
</dbReference>
<evidence type="ECO:0000256" key="1">
    <source>
        <dbReference type="SAM" id="SignalP"/>
    </source>
</evidence>
<organism evidence="3 4">
    <name type="scientific">Telmatocola sphagniphila</name>
    <dbReference type="NCBI Taxonomy" id="1123043"/>
    <lineage>
        <taxon>Bacteria</taxon>
        <taxon>Pseudomonadati</taxon>
        <taxon>Planctomycetota</taxon>
        <taxon>Planctomycetia</taxon>
        <taxon>Gemmatales</taxon>
        <taxon>Gemmataceae</taxon>
    </lineage>
</organism>
<sequence>MSKLSLPILFYVLIGCAPVTAAIQVTPSAVVLDNPEACQQLLVTLANGDGTRTARYEVKNPAIAGVDSSGLVTPKSEGQTEILIRIGQETARVQVEVRGLKSPRPVSFEQQIIPILTKASCNRGGCHGKAEGQAGFKLSVFGHDPEADYRAITAEARGRRLFPASPENSLLLLKATGQMSHGGGRKIEKESLHYRRLLRWIQEGSLFADSPLPAITAIQVEPSQKTLALSGTQQLRVTAISADGSQRCVTTEAEYASNAGNIASVDSRGQITSGQNPGEAAILVRYMGQVTVSRITLPRPGVKFPRPAETNFIDKHVWDKLERLGIPPSQPAEDAMFLRRVFLDTIGTLPTAEEAGKFLADKAPDKREKIIDRLLQRPEYADYWTQKWSDILKLDKDVVTPQGAVAMTRWLRRQFAENRPYDSFAREIVTAHDNIASEGPAAFFKSLETPEKAATGISQIFLGVRIECAECHHHPSERWGQEDYWALAGLFSGVSRKLLPGGSEAVVWKNGIDLGPKVSKRAGAATTIPARPLGGVARAFPPSEDRRKLLAEWMTSPENPYFASALANRLWSHYFGRGLVEPIDDIRITNPASNEPLLAALATHLRNQKYDLKAFTKTMLMSQVYQLSSRSLEQNASDEQNFSHATLKPMPAEVLLDSISQVTGLAEKFNGWPEGYRAIQVWDNRMPSYFLQIFGRPIRFSVCECERGTDPSITQALHLMNSPEIAAKVRARTGTARKLSDSDKKPEVIVDELFLQALGRPPHAAERTRLVEIFADGDRRSAVEDVLWALLNSKEFLYIR</sequence>
<evidence type="ECO:0000313" key="4">
    <source>
        <dbReference type="Proteomes" id="UP000676194"/>
    </source>
</evidence>
<keyword evidence="1" id="KW-0732">Signal</keyword>
<dbReference type="PANTHER" id="PTHR35889">
    <property type="entry name" value="CYCLOINULO-OLIGOSACCHARIDE FRUCTANOTRANSFERASE-RELATED"/>
    <property type="match status" value="1"/>
</dbReference>
<dbReference type="Gene3D" id="2.60.40.1080">
    <property type="match status" value="2"/>
</dbReference>
<evidence type="ECO:0000259" key="2">
    <source>
        <dbReference type="SMART" id="SM00635"/>
    </source>
</evidence>